<dbReference type="InterPro" id="IPR025110">
    <property type="entry name" value="AMP-bd_C"/>
</dbReference>
<sequence>MRLPLTQGQAGIWYGRQLDDSKLAHSFGEFLDITGPMSPALLREAIRRTMSEAEALTVSCGEDADGPWQRVRPDAVVDVPLVDLGRGRDTGAGSEAEAWAAARRWMRGRIDSPLDPARDGVHRHAILRVAPERHIWFWQLHHLVADGVASQMIARRTAEVYGALAAGREVSANPFGSLLSLVEEERHYRASAEYAQDRRYWLEQFADLEQVAGLTDEVVLPAGVPVRRMWHIGTELEDRLRACAHTHGVPWSRVVVAAFGAYVGRLTGHADTVLGLPVSNRHTPAAASTPGMVSNVIPLRLRASRSTTFPELLRQTDEKIKETRPHRRYRFEELRREFGEQGGKARVFGPIANVMTLDTDFSFGDCAARHHNLTPGPIEDLMLGVYEKPGSLTFSFDANAALYSAEDLRGHAERFQAFLGQVVEDPSRPLGEAELLDAAERRRFLEIRPRRRPAEHGPRTLVEAFEAQAAATPHAMAVTCGTERLTYGELNDRANRLARLLIGHGAGPERLVAVALPQEVHLVVALLAVLKSGAAYLPVDPEYPQDRIDFLLRDAGPLLLLTTSGLAARFPGTHVPVVSLDAEPARERLAELAHDNVRPAERAGPLAPDNTAYVIHTSGSTGRPKGVVVPHRNVLALFDATRELFDFRADDVWTMAHSYSFDFSVWELWGPLLHGGTLVVVPTAVRRSPDELMRLLVRERVTVLSQTPSAFYQLLQSDQDDPRAGRRPALRYVVFGGEALDLARLAEWYERHADDAPVLVNMYGITETTVHASHVALDDSLDPARAGSPVGQSLPGLALYLLDEHLRPVPPGVTGEIYVAGDQVARGYLDRPGLTSARFVADPFGPPGSRMYRSGDLGRRRADGLLQYRGRADDQVKIRGHRIELGEIEAELCACPGVASACAVARKDAVGDHALIGYVVLDDPSVTDPAALRTRLARRLPSHMVPAAVVAIDRIPLTANGKLDRRALPAPVYARAPRGAAPATPLERDVVDAFSHALGVPGVSTEDDFFDLGGDSVKAVRLARGIGRGLSVLDVFQHPTPGKLALRILERESTDGTDGTQRILRRLTPEGAAGAEFTLVCIPYGGGTAAAYQGLAVELAPHAELWAAALPGHDPTQPDESLLTLDESADAIAEEIRRSLTGPFALYGHCAGSALAVAVAGRLERGGHLPAALFIGAALPEADPEERLRHATQWSAQGLHAYMTSLGGFDGALDDSDLKSVLDVIRHDMKQGLHFQIEARKERHERLATPLIAVIGDADDATRGYERGHLEWERYAAHVALAVIAGGGHYFVTHQPKVLAGLILEHVGTPPSGRTPVH</sequence>
<dbReference type="Proteomes" id="UP000194266">
    <property type="component" value="Unassembled WGS sequence"/>
</dbReference>
<proteinExistence type="predicted"/>
<dbReference type="InterPro" id="IPR020802">
    <property type="entry name" value="TesA-like"/>
</dbReference>
<dbReference type="SMART" id="SM00823">
    <property type="entry name" value="PKS_PP"/>
    <property type="match status" value="1"/>
</dbReference>
<dbReference type="InterPro" id="IPR000873">
    <property type="entry name" value="AMP-dep_synth/lig_dom"/>
</dbReference>
<dbReference type="Gene3D" id="3.40.50.1820">
    <property type="entry name" value="alpha/beta hydrolase"/>
    <property type="match status" value="1"/>
</dbReference>
<dbReference type="Pfam" id="PF00975">
    <property type="entry name" value="Thioesterase"/>
    <property type="match status" value="1"/>
</dbReference>
<keyword evidence="3" id="KW-0597">Phosphoprotein</keyword>
<dbReference type="Pfam" id="PF13193">
    <property type="entry name" value="AMP-binding_C"/>
    <property type="match status" value="1"/>
</dbReference>
<evidence type="ECO:0000313" key="5">
    <source>
        <dbReference type="EMBL" id="OSZ60734.1"/>
    </source>
</evidence>
<reference evidence="5 6" key="1">
    <citation type="submission" date="2016-12" db="EMBL/GenBank/DDBJ databases">
        <title>Genome Mining:The Detection of Biosynthetic Gene Clusters to Aid in the Expression of Curamycin A produced by Streptomyces sp. strain CZA14.</title>
        <authorList>
            <person name="Durrell K.A."/>
            <person name="Kirby B.M."/>
            <person name="Khan W."/>
            <person name="Mthethwa T."/>
            <person name="Le Roes-Hill M."/>
        </authorList>
    </citation>
    <scope>NUCLEOTIDE SEQUENCE [LARGE SCALE GENOMIC DNA]</scope>
    <source>
        <strain evidence="5 6">CZA14</strain>
    </source>
</reference>
<dbReference type="PROSITE" id="PS00455">
    <property type="entry name" value="AMP_BINDING"/>
    <property type="match status" value="1"/>
</dbReference>
<dbReference type="SUPFAM" id="SSF53474">
    <property type="entry name" value="alpha/beta-Hydrolases"/>
    <property type="match status" value="1"/>
</dbReference>
<evidence type="ECO:0000256" key="1">
    <source>
        <dbReference type="ARBA" id="ARBA00001957"/>
    </source>
</evidence>
<dbReference type="Gene3D" id="3.40.50.12780">
    <property type="entry name" value="N-terminal domain of ligase-like"/>
    <property type="match status" value="1"/>
</dbReference>
<dbReference type="InterPro" id="IPR045851">
    <property type="entry name" value="AMP-bd_C_sf"/>
</dbReference>
<dbReference type="InterPro" id="IPR001242">
    <property type="entry name" value="Condensation_dom"/>
</dbReference>
<dbReference type="InterPro" id="IPR042099">
    <property type="entry name" value="ANL_N_sf"/>
</dbReference>
<dbReference type="SUPFAM" id="SSF52777">
    <property type="entry name" value="CoA-dependent acyltransferases"/>
    <property type="match status" value="2"/>
</dbReference>
<dbReference type="Gene3D" id="3.30.559.30">
    <property type="entry name" value="Nonribosomal peptide synthetase, condensation domain"/>
    <property type="match status" value="1"/>
</dbReference>
<dbReference type="PANTHER" id="PTHR45527:SF14">
    <property type="entry name" value="PLIPASTATIN SYNTHASE SUBUNIT B"/>
    <property type="match status" value="1"/>
</dbReference>
<dbReference type="InterPro" id="IPR029058">
    <property type="entry name" value="AB_hydrolase_fold"/>
</dbReference>
<dbReference type="PANTHER" id="PTHR45527">
    <property type="entry name" value="NONRIBOSOMAL PEPTIDE SYNTHETASE"/>
    <property type="match status" value="1"/>
</dbReference>
<dbReference type="PROSITE" id="PS00012">
    <property type="entry name" value="PHOSPHOPANTETHEINE"/>
    <property type="match status" value="1"/>
</dbReference>
<evidence type="ECO:0000256" key="3">
    <source>
        <dbReference type="ARBA" id="ARBA00022553"/>
    </source>
</evidence>
<protein>
    <recommendedName>
        <fullName evidence="4">Carrier domain-containing protein</fullName>
    </recommendedName>
</protein>
<keyword evidence="2" id="KW-0596">Phosphopantetheine</keyword>
<dbReference type="InterPro" id="IPR009081">
    <property type="entry name" value="PP-bd_ACP"/>
</dbReference>
<dbReference type="InterPro" id="IPR010071">
    <property type="entry name" value="AA_adenyl_dom"/>
</dbReference>
<organism evidence="5 6">
    <name type="scientific">Streptomyces pharetrae CZA14</name>
    <dbReference type="NCBI Taxonomy" id="1144883"/>
    <lineage>
        <taxon>Bacteria</taxon>
        <taxon>Bacillati</taxon>
        <taxon>Actinomycetota</taxon>
        <taxon>Actinomycetes</taxon>
        <taxon>Kitasatosporales</taxon>
        <taxon>Streptomycetaceae</taxon>
        <taxon>Streptomyces</taxon>
    </lineage>
</organism>
<dbReference type="SUPFAM" id="SSF56801">
    <property type="entry name" value="Acetyl-CoA synthetase-like"/>
    <property type="match status" value="1"/>
</dbReference>
<dbReference type="Pfam" id="PF00668">
    <property type="entry name" value="Condensation"/>
    <property type="match status" value="1"/>
</dbReference>
<dbReference type="CDD" id="cd17643">
    <property type="entry name" value="A_NRPS_Cytc1-like"/>
    <property type="match status" value="1"/>
</dbReference>
<dbReference type="InterPro" id="IPR001031">
    <property type="entry name" value="Thioesterase"/>
</dbReference>
<evidence type="ECO:0000313" key="6">
    <source>
        <dbReference type="Proteomes" id="UP000194266"/>
    </source>
</evidence>
<comment type="cofactor">
    <cofactor evidence="1">
        <name>pantetheine 4'-phosphate</name>
        <dbReference type="ChEBI" id="CHEBI:47942"/>
    </cofactor>
</comment>
<gene>
    <name evidence="5" type="ORF">OQI_09280</name>
</gene>
<dbReference type="InterPro" id="IPR020806">
    <property type="entry name" value="PKS_PP-bd"/>
</dbReference>
<name>A0ABX3YMN7_9ACTN</name>
<dbReference type="InterPro" id="IPR020845">
    <property type="entry name" value="AMP-binding_CS"/>
</dbReference>
<dbReference type="Gene3D" id="3.30.559.10">
    <property type="entry name" value="Chloramphenicol acetyltransferase-like domain"/>
    <property type="match status" value="1"/>
</dbReference>
<dbReference type="InterPro" id="IPR036736">
    <property type="entry name" value="ACP-like_sf"/>
</dbReference>
<feature type="domain" description="Carrier" evidence="4">
    <location>
        <begin position="981"/>
        <end position="1052"/>
    </location>
</feature>
<dbReference type="Gene3D" id="1.10.1200.10">
    <property type="entry name" value="ACP-like"/>
    <property type="match status" value="1"/>
</dbReference>
<dbReference type="PROSITE" id="PS50075">
    <property type="entry name" value="CARRIER"/>
    <property type="match status" value="1"/>
</dbReference>
<accession>A0ABX3YMN7</accession>
<evidence type="ECO:0000259" key="4">
    <source>
        <dbReference type="PROSITE" id="PS50075"/>
    </source>
</evidence>
<comment type="caution">
    <text evidence="5">The sequence shown here is derived from an EMBL/GenBank/DDBJ whole genome shotgun (WGS) entry which is preliminary data.</text>
</comment>
<dbReference type="Pfam" id="PF00501">
    <property type="entry name" value="AMP-binding"/>
    <property type="match status" value="1"/>
</dbReference>
<evidence type="ECO:0000256" key="2">
    <source>
        <dbReference type="ARBA" id="ARBA00022450"/>
    </source>
</evidence>
<dbReference type="Pfam" id="PF00550">
    <property type="entry name" value="PP-binding"/>
    <property type="match status" value="1"/>
</dbReference>
<dbReference type="SMART" id="SM00824">
    <property type="entry name" value="PKS_TE"/>
    <property type="match status" value="1"/>
</dbReference>
<dbReference type="EMBL" id="MRYD01000033">
    <property type="protein sequence ID" value="OSZ60734.1"/>
    <property type="molecule type" value="Genomic_DNA"/>
</dbReference>
<dbReference type="InterPro" id="IPR023213">
    <property type="entry name" value="CAT-like_dom_sf"/>
</dbReference>
<dbReference type="Gene3D" id="3.30.300.30">
    <property type="match status" value="1"/>
</dbReference>
<dbReference type="NCBIfam" id="TIGR01733">
    <property type="entry name" value="AA-adenyl-dom"/>
    <property type="match status" value="1"/>
</dbReference>
<keyword evidence="6" id="KW-1185">Reference proteome</keyword>
<dbReference type="InterPro" id="IPR006162">
    <property type="entry name" value="Ppantetheine_attach_site"/>
</dbReference>